<dbReference type="InterPro" id="IPR050487">
    <property type="entry name" value="FtsQ_DivIB"/>
</dbReference>
<dbReference type="GO" id="GO:0005886">
    <property type="term" value="C:plasma membrane"/>
    <property type="evidence" value="ECO:0007669"/>
    <property type="project" value="UniProtKB-SubCell"/>
</dbReference>
<dbReference type="Proteomes" id="UP000198571">
    <property type="component" value="Unassembled WGS sequence"/>
</dbReference>
<dbReference type="Gene3D" id="3.10.20.310">
    <property type="entry name" value="membrane protein fhac"/>
    <property type="match status" value="1"/>
</dbReference>
<evidence type="ECO:0000313" key="11">
    <source>
        <dbReference type="Proteomes" id="UP000198571"/>
    </source>
</evidence>
<dbReference type="GO" id="GO:0043093">
    <property type="term" value="P:FtsZ-dependent cytokinesis"/>
    <property type="evidence" value="ECO:0007669"/>
    <property type="project" value="UniProtKB-UniRule"/>
</dbReference>
<dbReference type="InterPro" id="IPR034746">
    <property type="entry name" value="POTRA"/>
</dbReference>
<comment type="function">
    <text evidence="8">Cell division protein that may be involved in stabilizing or promoting the assembly of the division complex.</text>
</comment>
<evidence type="ECO:0000256" key="2">
    <source>
        <dbReference type="ARBA" id="ARBA00022475"/>
    </source>
</evidence>
<dbReference type="GO" id="GO:0032153">
    <property type="term" value="C:cell division site"/>
    <property type="evidence" value="ECO:0007669"/>
    <property type="project" value="UniProtKB-UniRule"/>
</dbReference>
<sequence length="260" mass="29759">MKEKKVVKIEERIPKLKERRKQKSNRRLIVYVSVFFTLMLLIVYFQSSFSQVQTVNVRGNNLASADWVVDESELLQGASMWNLGGSELVERLTDHDAINSVEISREWMNTVVITVTEHERIAYIKDGNSYAPVLVTGEIYDNGGQRATPFDAPVLRGFEDNQIREAMVNELSQTPSGLRQRISDVILEPLDNDPGRLTILMNDGFVVSSTVNQFSERIAPYPSVVEQLDPEEEGIVHMRMNPYFERFNTEDEEEEIEIEG</sequence>
<keyword evidence="7 8" id="KW-0131">Cell cycle</keyword>
<comment type="subcellular location">
    <subcellularLocation>
        <location evidence="8">Cell membrane</location>
        <topology evidence="8">Single-pass type II membrane protein</topology>
    </subcellularLocation>
    <subcellularLocation>
        <location evidence="1">Membrane</location>
    </subcellularLocation>
    <text evidence="8">Localizes to the division septum.</text>
</comment>
<keyword evidence="6 8" id="KW-0472">Membrane</keyword>
<evidence type="ECO:0000256" key="7">
    <source>
        <dbReference type="ARBA" id="ARBA00023306"/>
    </source>
</evidence>
<keyword evidence="11" id="KW-1185">Reference proteome</keyword>
<name>A0A1H9QSX2_9BACI</name>
<feature type="domain" description="POTRA" evidence="9">
    <location>
        <begin position="50"/>
        <end position="118"/>
    </location>
</feature>
<evidence type="ECO:0000256" key="3">
    <source>
        <dbReference type="ARBA" id="ARBA00022618"/>
    </source>
</evidence>
<evidence type="ECO:0000256" key="5">
    <source>
        <dbReference type="ARBA" id="ARBA00022989"/>
    </source>
</evidence>
<dbReference type="AlphaFoldDB" id="A0A1H9QSX2"/>
<keyword evidence="5 8" id="KW-1133">Transmembrane helix</keyword>
<dbReference type="InterPro" id="IPR005548">
    <property type="entry name" value="Cell_div_FtsQ/DivIB_C"/>
</dbReference>
<comment type="similarity">
    <text evidence="8">Belongs to the FtsQ/DivIB family. DivIB subfamily.</text>
</comment>
<dbReference type="STRING" id="1601833.SAMN05518684_102363"/>
<evidence type="ECO:0000256" key="1">
    <source>
        <dbReference type="ARBA" id="ARBA00004370"/>
    </source>
</evidence>
<evidence type="ECO:0000256" key="8">
    <source>
        <dbReference type="HAMAP-Rule" id="MF_00912"/>
    </source>
</evidence>
<reference evidence="11" key="1">
    <citation type="submission" date="2016-10" db="EMBL/GenBank/DDBJ databases">
        <authorList>
            <person name="Varghese N."/>
            <person name="Submissions S."/>
        </authorList>
    </citation>
    <scope>NUCLEOTIDE SEQUENCE [LARGE SCALE GENOMIC DNA]</scope>
    <source>
        <strain evidence="11">S9</strain>
    </source>
</reference>
<evidence type="ECO:0000256" key="4">
    <source>
        <dbReference type="ARBA" id="ARBA00022692"/>
    </source>
</evidence>
<dbReference type="InterPro" id="IPR026580">
    <property type="entry name" value="DivIB"/>
</dbReference>
<dbReference type="Pfam" id="PF08478">
    <property type="entry name" value="POTRA_1"/>
    <property type="match status" value="1"/>
</dbReference>
<keyword evidence="3 8" id="KW-0132">Cell division</keyword>
<evidence type="ECO:0000256" key="6">
    <source>
        <dbReference type="ARBA" id="ARBA00023136"/>
    </source>
</evidence>
<dbReference type="Gene3D" id="3.40.50.10960">
    <property type="match status" value="1"/>
</dbReference>
<feature type="transmembrane region" description="Helical" evidence="8">
    <location>
        <begin position="28"/>
        <end position="45"/>
    </location>
</feature>
<accession>A0A1H9QSX2</accession>
<dbReference type="RefSeq" id="WP_093047681.1">
    <property type="nucleotide sequence ID" value="NZ_FOGT01000002.1"/>
</dbReference>
<evidence type="ECO:0000313" key="10">
    <source>
        <dbReference type="EMBL" id="SER63701.1"/>
    </source>
</evidence>
<protein>
    <recommendedName>
        <fullName evidence="8">Cell division protein DivIB</fullName>
    </recommendedName>
</protein>
<keyword evidence="4 8" id="KW-0812">Transmembrane</keyword>
<dbReference type="InterPro" id="IPR013685">
    <property type="entry name" value="POTRA_FtsQ_type"/>
</dbReference>
<dbReference type="PANTHER" id="PTHR37820">
    <property type="entry name" value="CELL DIVISION PROTEIN DIVIB"/>
    <property type="match status" value="1"/>
</dbReference>
<evidence type="ECO:0000259" key="9">
    <source>
        <dbReference type="PROSITE" id="PS51779"/>
    </source>
</evidence>
<proteinExistence type="inferred from homology"/>
<dbReference type="PROSITE" id="PS51779">
    <property type="entry name" value="POTRA"/>
    <property type="match status" value="1"/>
</dbReference>
<organism evidence="10 11">
    <name type="scientific">Salipaludibacillus aurantiacus</name>
    <dbReference type="NCBI Taxonomy" id="1601833"/>
    <lineage>
        <taxon>Bacteria</taxon>
        <taxon>Bacillati</taxon>
        <taxon>Bacillota</taxon>
        <taxon>Bacilli</taxon>
        <taxon>Bacillales</taxon>
        <taxon>Bacillaceae</taxon>
    </lineage>
</organism>
<gene>
    <name evidence="8" type="primary">divIB</name>
    <name evidence="10" type="ORF">SAMN05518684_102363</name>
</gene>
<dbReference type="OrthoDB" id="1819027at2"/>
<dbReference type="EMBL" id="FOGT01000002">
    <property type="protein sequence ID" value="SER63701.1"/>
    <property type="molecule type" value="Genomic_DNA"/>
</dbReference>
<keyword evidence="2 8" id="KW-1003">Cell membrane</keyword>
<dbReference type="HAMAP" id="MF_00912">
    <property type="entry name" value="DivIB"/>
    <property type="match status" value="1"/>
</dbReference>
<dbReference type="PANTHER" id="PTHR37820:SF1">
    <property type="entry name" value="CELL DIVISION PROTEIN FTSQ"/>
    <property type="match status" value="1"/>
</dbReference>
<dbReference type="Pfam" id="PF03799">
    <property type="entry name" value="FtsQ_DivIB_C"/>
    <property type="match status" value="1"/>
</dbReference>